<dbReference type="RefSeq" id="XP_031006267.1">
    <property type="nucleotide sequence ID" value="XM_031148181.1"/>
</dbReference>
<dbReference type="Pfam" id="PF00583">
    <property type="entry name" value="Acetyltransf_1"/>
    <property type="match status" value="1"/>
</dbReference>
<proteinExistence type="inferred from homology"/>
<evidence type="ECO:0000259" key="2">
    <source>
        <dbReference type="PROSITE" id="PS51186"/>
    </source>
</evidence>
<sequence>MASSQQEQTLFPSTLIPPKAQENLPQNILIRPLQRTDFQRGHLAVLAHLAPVGDTQEEMWVEQFEWMKRCNGTYYVVVLVDESRDVIVGTGTLMLERKFMLNLAKQGHIKDVVITASQQGKGLGAKLIQALDLIGEGLGCYKNRITQTILDCEPKNEPFYRKCGYERMGIDMQHCYEKTASSHAV</sequence>
<accession>A0A8H8R2Z5</accession>
<comment type="caution">
    <text evidence="3">The sequence shown here is derived from an EMBL/GenBank/DDBJ whole genome shotgun (WGS) entry which is preliminary data.</text>
</comment>
<dbReference type="OrthoDB" id="10039976at2759"/>
<comment type="similarity">
    <text evidence="1">Belongs to the acetyltransferase family. GNA1 subfamily.</text>
</comment>
<keyword evidence="4" id="KW-1185">Reference proteome</keyword>
<evidence type="ECO:0000313" key="4">
    <source>
        <dbReference type="Proteomes" id="UP000431533"/>
    </source>
</evidence>
<protein>
    <recommendedName>
        <fullName evidence="1">Glucosamine 6-phosphate N-acetyltransferase</fullName>
        <ecNumber evidence="1">2.3.1.4</ecNumber>
    </recommendedName>
</protein>
<evidence type="ECO:0000256" key="1">
    <source>
        <dbReference type="RuleBase" id="RU365086"/>
    </source>
</evidence>
<dbReference type="Gene3D" id="3.40.630.30">
    <property type="match status" value="1"/>
</dbReference>
<comment type="pathway">
    <text evidence="1">Nucleotide-sugar biosynthesis; UDP-N-acetyl-alpha-D-glucosamine biosynthesis; N-acetyl-alpha-D-glucosamine 1-phosphate from alpha-D-glucosamine 6-phosphate (route I): step 1/2.</text>
</comment>
<dbReference type="PANTHER" id="PTHR13355:SF11">
    <property type="entry name" value="GLUCOSAMINE 6-PHOSPHATE N-ACETYLTRANSFERASE"/>
    <property type="match status" value="1"/>
</dbReference>
<dbReference type="GeneID" id="41983405"/>
<organism evidence="3 4">
    <name type="scientific">Lachnellula hyalina</name>
    <dbReference type="NCBI Taxonomy" id="1316788"/>
    <lineage>
        <taxon>Eukaryota</taxon>
        <taxon>Fungi</taxon>
        <taxon>Dikarya</taxon>
        <taxon>Ascomycota</taxon>
        <taxon>Pezizomycotina</taxon>
        <taxon>Leotiomycetes</taxon>
        <taxon>Helotiales</taxon>
        <taxon>Lachnaceae</taxon>
        <taxon>Lachnellula</taxon>
    </lineage>
</organism>
<feature type="domain" description="N-acetyltransferase" evidence="2">
    <location>
        <begin position="28"/>
        <end position="185"/>
    </location>
</feature>
<dbReference type="InterPro" id="IPR000182">
    <property type="entry name" value="GNAT_dom"/>
</dbReference>
<dbReference type="InterPro" id="IPR039143">
    <property type="entry name" value="GNPNAT1-like"/>
</dbReference>
<dbReference type="PANTHER" id="PTHR13355">
    <property type="entry name" value="GLUCOSAMINE 6-PHOSPHATE N-ACETYLTRANSFERASE"/>
    <property type="match status" value="1"/>
</dbReference>
<dbReference type="Proteomes" id="UP000431533">
    <property type="component" value="Unassembled WGS sequence"/>
</dbReference>
<dbReference type="InterPro" id="IPR016181">
    <property type="entry name" value="Acyl_CoA_acyltransferase"/>
</dbReference>
<dbReference type="GO" id="GO:0006048">
    <property type="term" value="P:UDP-N-acetylglucosamine biosynthetic process"/>
    <property type="evidence" value="ECO:0007669"/>
    <property type="project" value="UniProtKB-UniRule"/>
</dbReference>
<evidence type="ECO:0000313" key="3">
    <source>
        <dbReference type="EMBL" id="TVY27479.1"/>
    </source>
</evidence>
<keyword evidence="1 3" id="KW-0808">Transferase</keyword>
<gene>
    <name evidence="3" type="primary">gna1</name>
    <name evidence="3" type="ORF">LHYA1_G003207</name>
</gene>
<keyword evidence="1" id="KW-0012">Acyltransferase</keyword>
<dbReference type="PROSITE" id="PS51186">
    <property type="entry name" value="GNAT"/>
    <property type="match status" value="1"/>
</dbReference>
<dbReference type="EMBL" id="QGMH01000048">
    <property type="protein sequence ID" value="TVY27479.1"/>
    <property type="molecule type" value="Genomic_DNA"/>
</dbReference>
<dbReference type="UniPathway" id="UPA00113">
    <property type="reaction ID" value="UER00529"/>
</dbReference>
<dbReference type="CDD" id="cd04301">
    <property type="entry name" value="NAT_SF"/>
    <property type="match status" value="1"/>
</dbReference>
<reference evidence="3 4" key="1">
    <citation type="submission" date="2018-05" db="EMBL/GenBank/DDBJ databases">
        <title>Genome sequencing and assembly of the regulated plant pathogen Lachnellula willkommii and related sister species for the development of diagnostic species identification markers.</title>
        <authorList>
            <person name="Giroux E."/>
            <person name="Bilodeau G."/>
        </authorList>
    </citation>
    <scope>NUCLEOTIDE SEQUENCE [LARGE SCALE GENOMIC DNA]</scope>
    <source>
        <strain evidence="3 4">CBS 185.66</strain>
    </source>
</reference>
<dbReference type="SUPFAM" id="SSF55729">
    <property type="entry name" value="Acyl-CoA N-acyltransferases (Nat)"/>
    <property type="match status" value="1"/>
</dbReference>
<name>A0A8H8R2Z5_9HELO</name>
<dbReference type="AlphaFoldDB" id="A0A8H8R2Z5"/>
<dbReference type="EC" id="2.3.1.4" evidence="1"/>
<comment type="catalytic activity">
    <reaction evidence="1">
        <text>D-glucosamine 6-phosphate + acetyl-CoA = N-acetyl-D-glucosamine 6-phosphate + CoA + H(+)</text>
        <dbReference type="Rhea" id="RHEA:10292"/>
        <dbReference type="ChEBI" id="CHEBI:15378"/>
        <dbReference type="ChEBI" id="CHEBI:57287"/>
        <dbReference type="ChEBI" id="CHEBI:57288"/>
        <dbReference type="ChEBI" id="CHEBI:57513"/>
        <dbReference type="ChEBI" id="CHEBI:58725"/>
        <dbReference type="EC" id="2.3.1.4"/>
    </reaction>
</comment>
<dbReference type="GO" id="GO:0004343">
    <property type="term" value="F:glucosamine 6-phosphate N-acetyltransferase activity"/>
    <property type="evidence" value="ECO:0007669"/>
    <property type="project" value="UniProtKB-UniRule"/>
</dbReference>